<proteinExistence type="predicted"/>
<accession>A0ACB7Z5V2</accession>
<keyword evidence="2" id="KW-1185">Reference proteome</keyword>
<comment type="caution">
    <text evidence="1">The sequence shown here is derived from an EMBL/GenBank/DDBJ whole genome shotgun (WGS) entry which is preliminary data.</text>
</comment>
<gene>
    <name evidence="1" type="ORF">Vadar_019925</name>
</gene>
<reference evidence="1 2" key="1">
    <citation type="journal article" date="2021" name="Hortic Res">
        <title>High-quality reference genome and annotation aids understanding of berry development for evergreen blueberry (Vaccinium darrowii).</title>
        <authorList>
            <person name="Yu J."/>
            <person name="Hulse-Kemp A.M."/>
            <person name="Babiker E."/>
            <person name="Staton M."/>
        </authorList>
    </citation>
    <scope>NUCLEOTIDE SEQUENCE [LARGE SCALE GENOMIC DNA]</scope>
    <source>
        <strain evidence="2">cv. NJ 8807/NJ 8810</strain>
        <tissue evidence="1">Young leaf</tissue>
    </source>
</reference>
<organism evidence="1 2">
    <name type="scientific">Vaccinium darrowii</name>
    <dbReference type="NCBI Taxonomy" id="229202"/>
    <lineage>
        <taxon>Eukaryota</taxon>
        <taxon>Viridiplantae</taxon>
        <taxon>Streptophyta</taxon>
        <taxon>Embryophyta</taxon>
        <taxon>Tracheophyta</taxon>
        <taxon>Spermatophyta</taxon>
        <taxon>Magnoliopsida</taxon>
        <taxon>eudicotyledons</taxon>
        <taxon>Gunneridae</taxon>
        <taxon>Pentapetalae</taxon>
        <taxon>asterids</taxon>
        <taxon>Ericales</taxon>
        <taxon>Ericaceae</taxon>
        <taxon>Vaccinioideae</taxon>
        <taxon>Vaccinieae</taxon>
        <taxon>Vaccinium</taxon>
    </lineage>
</organism>
<sequence>MGRYWSYTGEGEVEVAWPLCTHFSHSRLVESNCSSNHALLLPFLELEVQEEAPEDDIMQALALKFQEEKAGSSRIYPDVAESEGSQFMPYVEHSAAWEDLPYWIHKKASLDSLSPPSSIKWLMIDNNKK</sequence>
<name>A0ACB7Z5V2_9ERIC</name>
<dbReference type="EMBL" id="CM037154">
    <property type="protein sequence ID" value="KAH7860955.1"/>
    <property type="molecule type" value="Genomic_DNA"/>
</dbReference>
<protein>
    <submittedName>
        <fullName evidence="1">Uncharacterized protein</fullName>
    </submittedName>
</protein>
<evidence type="ECO:0000313" key="1">
    <source>
        <dbReference type="EMBL" id="KAH7860955.1"/>
    </source>
</evidence>
<dbReference type="Proteomes" id="UP000828048">
    <property type="component" value="Chromosome 4"/>
</dbReference>
<evidence type="ECO:0000313" key="2">
    <source>
        <dbReference type="Proteomes" id="UP000828048"/>
    </source>
</evidence>